<name>A0AA86TW98_9EUKA</name>
<dbReference type="PANTHER" id="PTHR31078:SF1">
    <property type="entry name" value="CILIA- AND FLAGELLA-ASSOCIATED PROTEIN 300"/>
    <property type="match status" value="1"/>
</dbReference>
<keyword evidence="6" id="KW-0966">Cell projection</keyword>
<evidence type="ECO:0000256" key="5">
    <source>
        <dbReference type="ARBA" id="ARBA00023212"/>
    </source>
</evidence>
<keyword evidence="12" id="KW-1185">Reference proteome</keyword>
<proteinExistence type="inferred from homology"/>
<reference evidence="8" key="1">
    <citation type="submission" date="2023-06" db="EMBL/GenBank/DDBJ databases">
        <authorList>
            <person name="Kurt Z."/>
        </authorList>
    </citation>
    <scope>NUCLEOTIDE SEQUENCE</scope>
</reference>
<dbReference type="InterPro" id="IPR029416">
    <property type="entry name" value="CFAP300"/>
</dbReference>
<dbReference type="EMBL" id="CATOUU010000472">
    <property type="protein sequence ID" value="CAI9931179.1"/>
    <property type="molecule type" value="Genomic_DNA"/>
</dbReference>
<evidence type="ECO:0000256" key="1">
    <source>
        <dbReference type="ARBA" id="ARBA00004430"/>
    </source>
</evidence>
<dbReference type="EMBL" id="CAXDID020000605">
    <property type="protein sequence ID" value="CAL6106119.1"/>
    <property type="molecule type" value="Genomic_DNA"/>
</dbReference>
<dbReference type="AlphaFoldDB" id="A0AA86TW98"/>
<sequence length="255" mass="29253">MTEFVFQDFDLMKQLKPEQHEFLLQIGLLRSMVGAKFSFSSKFEHNNPIQFVNDLFNSEALQHNFFLPDITGKRSVRITGKQSVDINDCTVTARHESALMPALSERYCSNETFKGMSPTKLEFIDMDVSCLLDAALFDNTCKDYSTFTPVWRDEVLCQIFAVLKAGGSMNQPSDKISDYVNLSTDIYKQFVQPVRLEAEEKLTLKHIFAYRVNNISNGDLFPTNPDLENHPGNKCLVIVDGLRRFAYIFYNVVWV</sequence>
<gene>
    <name evidence="7" type="ORF">HINF_LOCUS16185</name>
    <name evidence="8" type="ORF">HINF_LOCUS18824</name>
    <name evidence="10" type="ORF">HINF_LOCUS68674</name>
    <name evidence="9" type="ORF">HINF_LOCUS715</name>
    <name evidence="11" type="ORF">HINF_LOCUS73589</name>
</gene>
<dbReference type="EMBL" id="CAXDID020000001">
    <property type="protein sequence ID" value="CAL5970775.1"/>
    <property type="molecule type" value="Genomic_DNA"/>
</dbReference>
<dbReference type="EMBL" id="CATOUU010000406">
    <property type="protein sequence ID" value="CAI9928540.1"/>
    <property type="molecule type" value="Genomic_DNA"/>
</dbReference>
<comment type="similarity">
    <text evidence="2">Belongs to the CFAP300 family.</text>
</comment>
<dbReference type="Proteomes" id="UP001642409">
    <property type="component" value="Unassembled WGS sequence"/>
</dbReference>
<evidence type="ECO:0000313" key="10">
    <source>
        <dbReference type="EMBL" id="CAL6096948.1"/>
    </source>
</evidence>
<evidence type="ECO:0000256" key="2">
    <source>
        <dbReference type="ARBA" id="ARBA00009205"/>
    </source>
</evidence>
<evidence type="ECO:0000256" key="6">
    <source>
        <dbReference type="ARBA" id="ARBA00023273"/>
    </source>
</evidence>
<comment type="subcellular location">
    <subcellularLocation>
        <location evidence="1">Cytoplasm</location>
        <location evidence="1">Cytoskeleton</location>
        <location evidence="1">Cilium axoneme</location>
    </subcellularLocation>
</comment>
<evidence type="ECO:0000313" key="7">
    <source>
        <dbReference type="EMBL" id="CAI9928540.1"/>
    </source>
</evidence>
<evidence type="ECO:0000313" key="9">
    <source>
        <dbReference type="EMBL" id="CAL5970775.1"/>
    </source>
</evidence>
<dbReference type="GO" id="GO:0005930">
    <property type="term" value="C:axoneme"/>
    <property type="evidence" value="ECO:0007669"/>
    <property type="project" value="UniProtKB-SubCell"/>
</dbReference>
<evidence type="ECO:0000256" key="4">
    <source>
        <dbReference type="ARBA" id="ARBA00022490"/>
    </source>
</evidence>
<keyword evidence="5" id="KW-0206">Cytoskeleton</keyword>
<dbReference type="PANTHER" id="PTHR31078">
    <property type="entry name" value="CILIA- AND FLAGELLA-ASSOCIATED PROTEIN 300"/>
    <property type="match status" value="1"/>
</dbReference>
<organism evidence="8">
    <name type="scientific">Hexamita inflata</name>
    <dbReference type="NCBI Taxonomy" id="28002"/>
    <lineage>
        <taxon>Eukaryota</taxon>
        <taxon>Metamonada</taxon>
        <taxon>Diplomonadida</taxon>
        <taxon>Hexamitidae</taxon>
        <taxon>Hexamitinae</taxon>
        <taxon>Hexamita</taxon>
    </lineage>
</organism>
<reference evidence="9 12" key="2">
    <citation type="submission" date="2024-07" db="EMBL/GenBank/DDBJ databases">
        <authorList>
            <person name="Akdeniz Z."/>
        </authorList>
    </citation>
    <scope>NUCLEOTIDE SEQUENCE [LARGE SCALE GENOMIC DNA]</scope>
</reference>
<dbReference type="Pfam" id="PF14926">
    <property type="entry name" value="CFAP300"/>
    <property type="match status" value="1"/>
</dbReference>
<comment type="caution">
    <text evidence="8">The sequence shown here is derived from an EMBL/GenBank/DDBJ whole genome shotgun (WGS) entry which is preliminary data.</text>
</comment>
<protein>
    <recommendedName>
        <fullName evidence="3">Cilia- and flagella-associated protein 300</fullName>
    </recommendedName>
</protein>
<evidence type="ECO:0000313" key="11">
    <source>
        <dbReference type="EMBL" id="CAL6106119.1"/>
    </source>
</evidence>
<accession>A0AA86TW98</accession>
<evidence type="ECO:0000313" key="8">
    <source>
        <dbReference type="EMBL" id="CAI9931179.1"/>
    </source>
</evidence>
<evidence type="ECO:0000313" key="12">
    <source>
        <dbReference type="Proteomes" id="UP001642409"/>
    </source>
</evidence>
<evidence type="ECO:0000256" key="3">
    <source>
        <dbReference type="ARBA" id="ARBA00022174"/>
    </source>
</evidence>
<dbReference type="EMBL" id="CAXDID020000489">
    <property type="protein sequence ID" value="CAL6096948.1"/>
    <property type="molecule type" value="Genomic_DNA"/>
</dbReference>
<keyword evidence="4" id="KW-0963">Cytoplasm</keyword>